<dbReference type="GeneID" id="106661000"/>
<feature type="compositionally biased region" description="Polar residues" evidence="1">
    <location>
        <begin position="34"/>
        <end position="50"/>
    </location>
</feature>
<feature type="region of interest" description="Disordered" evidence="1">
    <location>
        <begin position="1"/>
        <end position="167"/>
    </location>
</feature>
<organism evidence="2 3">
    <name type="scientific">Cimex lectularius</name>
    <name type="common">Bed bug</name>
    <name type="synonym">Acanthia lectularia</name>
    <dbReference type="NCBI Taxonomy" id="79782"/>
    <lineage>
        <taxon>Eukaryota</taxon>
        <taxon>Metazoa</taxon>
        <taxon>Ecdysozoa</taxon>
        <taxon>Arthropoda</taxon>
        <taxon>Hexapoda</taxon>
        <taxon>Insecta</taxon>
        <taxon>Pterygota</taxon>
        <taxon>Neoptera</taxon>
        <taxon>Paraneoptera</taxon>
        <taxon>Hemiptera</taxon>
        <taxon>Heteroptera</taxon>
        <taxon>Panheteroptera</taxon>
        <taxon>Cimicomorpha</taxon>
        <taxon>Cimicidae</taxon>
        <taxon>Cimex</taxon>
    </lineage>
</organism>
<name>A0A8I6TCN4_CIMLE</name>
<evidence type="ECO:0000313" key="3">
    <source>
        <dbReference type="Proteomes" id="UP000494040"/>
    </source>
</evidence>
<dbReference type="EnsemblMetazoa" id="XM_014384096.1">
    <property type="protein sequence ID" value="XP_014239582.1"/>
    <property type="gene ID" value="LOC106661000"/>
</dbReference>
<feature type="compositionally biased region" description="Acidic residues" evidence="1">
    <location>
        <begin position="157"/>
        <end position="167"/>
    </location>
</feature>
<evidence type="ECO:0000256" key="1">
    <source>
        <dbReference type="SAM" id="MobiDB-lite"/>
    </source>
</evidence>
<dbReference type="Proteomes" id="UP000494040">
    <property type="component" value="Unassembled WGS sequence"/>
</dbReference>
<dbReference type="AlphaFoldDB" id="A0A8I6TCN4"/>
<keyword evidence="3" id="KW-1185">Reference proteome</keyword>
<dbReference type="RefSeq" id="XP_014239582.1">
    <property type="nucleotide sequence ID" value="XM_014384096.1"/>
</dbReference>
<protein>
    <submittedName>
        <fullName evidence="2">Uncharacterized protein</fullName>
    </submittedName>
</protein>
<proteinExistence type="predicted"/>
<sequence length="167" mass="18264">MKKGQTEVAPAVSDSQLGKPLEPTAPADEHVQEPKQTVNIQKKVKSNANKDPTKKNPKRISNAAHDSSLAGKDINAKKAKPQPKRNPPPLKTNKPIPKIKEAEKENGKTEEVPGKKKPSDLSPSRPSVPIKRTMKRKKVVATKDVAKDGDNQPTEQQMEDVTQESTS</sequence>
<evidence type="ECO:0000313" key="2">
    <source>
        <dbReference type="EnsemblMetazoa" id="XP_014239582.1"/>
    </source>
</evidence>
<dbReference type="KEGG" id="clec:106661000"/>
<reference evidence="2" key="1">
    <citation type="submission" date="2022-01" db="UniProtKB">
        <authorList>
            <consortium name="EnsemblMetazoa"/>
        </authorList>
    </citation>
    <scope>IDENTIFICATION</scope>
</reference>
<feature type="compositionally biased region" description="Basic and acidic residues" evidence="1">
    <location>
        <begin position="98"/>
        <end position="119"/>
    </location>
</feature>
<accession>A0A8I6TCN4</accession>